<evidence type="ECO:0000256" key="1">
    <source>
        <dbReference type="SAM" id="Phobius"/>
    </source>
</evidence>
<dbReference type="EMBL" id="LO017727">
    <property type="protein sequence ID" value="CRH05334.1"/>
    <property type="molecule type" value="Genomic_DNA"/>
</dbReference>
<sequence length="169" mass="18985">MDCAAIGTFGNPIWSKEENMSVAVTLHLLAMVIWVGGMFFAHNFLRPASQQLPLEQRITLWAGVFRRFFALVWISAITLPVTGYWIIFSQMGGMAGVGLYIHLMQGLGLLMIALYTYMYFGPYRAFKRMADELLFPEAGMYMLKIRTIVTINLVLGLTTVIVGSAGRYI</sequence>
<reference evidence="3" key="1">
    <citation type="submission" date="2015-04" db="EMBL/GenBank/DDBJ databases">
        <authorList>
            <person name="Syromyatnikov M.Y."/>
            <person name="Popov V.N."/>
        </authorList>
    </citation>
    <scope>NUCLEOTIDE SEQUENCE</scope>
    <source>
        <strain evidence="3">MO-1</strain>
    </source>
</reference>
<dbReference type="GO" id="GO:0016020">
    <property type="term" value="C:membrane"/>
    <property type="evidence" value="ECO:0007669"/>
    <property type="project" value="InterPro"/>
</dbReference>
<accession>A0A1S7LGV6</accession>
<keyword evidence="1" id="KW-0472">Membrane</keyword>
<keyword evidence="1" id="KW-1133">Transmembrane helix</keyword>
<feature type="domain" description="Copper resistance protein D" evidence="2">
    <location>
        <begin position="63"/>
        <end position="162"/>
    </location>
</feature>
<feature type="transmembrane region" description="Helical" evidence="1">
    <location>
        <begin position="141"/>
        <end position="165"/>
    </location>
</feature>
<name>A0A1S7LGV6_MAGMO</name>
<gene>
    <name evidence="3" type="ORF">MAGMO_1140</name>
</gene>
<keyword evidence="1" id="KW-0812">Transmembrane</keyword>
<feature type="transmembrane region" description="Helical" evidence="1">
    <location>
        <begin position="20"/>
        <end position="45"/>
    </location>
</feature>
<evidence type="ECO:0000313" key="3">
    <source>
        <dbReference type="EMBL" id="CRH05334.1"/>
    </source>
</evidence>
<evidence type="ECO:0000259" key="2">
    <source>
        <dbReference type="Pfam" id="PF05425"/>
    </source>
</evidence>
<feature type="transmembrane region" description="Helical" evidence="1">
    <location>
        <begin position="65"/>
        <end position="87"/>
    </location>
</feature>
<organism evidence="3">
    <name type="scientific">Magnetococcus massalia (strain MO-1)</name>
    <dbReference type="NCBI Taxonomy" id="451514"/>
    <lineage>
        <taxon>Bacteria</taxon>
        <taxon>Pseudomonadati</taxon>
        <taxon>Pseudomonadota</taxon>
        <taxon>Magnetococcia</taxon>
        <taxon>Magnetococcales</taxon>
        <taxon>Magnetococcaceae</taxon>
        <taxon>Magnetococcus</taxon>
    </lineage>
</organism>
<proteinExistence type="predicted"/>
<dbReference type="InterPro" id="IPR008457">
    <property type="entry name" value="Cu-R_CopD_dom"/>
</dbReference>
<dbReference type="AlphaFoldDB" id="A0A1S7LGV6"/>
<feature type="transmembrane region" description="Helical" evidence="1">
    <location>
        <begin position="99"/>
        <end position="120"/>
    </location>
</feature>
<dbReference type="Pfam" id="PF05425">
    <property type="entry name" value="CopD"/>
    <property type="match status" value="1"/>
</dbReference>
<protein>
    <recommendedName>
        <fullName evidence="2">Copper resistance protein D domain-containing protein</fullName>
    </recommendedName>
</protein>